<dbReference type="SUPFAM" id="SSF144052">
    <property type="entry name" value="Thermophilic metalloprotease-like"/>
    <property type="match status" value="1"/>
</dbReference>
<keyword evidence="7" id="KW-0479">Metal-binding</keyword>
<evidence type="ECO:0000256" key="6">
    <source>
        <dbReference type="ARBA" id="ARBA00022670"/>
    </source>
</evidence>
<dbReference type="Pfam" id="PF02073">
    <property type="entry name" value="Peptidase_M29"/>
    <property type="match status" value="1"/>
</dbReference>
<evidence type="ECO:0000256" key="7">
    <source>
        <dbReference type="ARBA" id="ARBA00022723"/>
    </source>
</evidence>
<comment type="cofactor">
    <cofactor evidence="2">
        <name>Mg(2+)</name>
        <dbReference type="ChEBI" id="CHEBI:18420"/>
    </cofactor>
</comment>
<evidence type="ECO:0000256" key="9">
    <source>
        <dbReference type="ARBA" id="ARBA00023049"/>
    </source>
</evidence>
<dbReference type="GO" id="GO:0006508">
    <property type="term" value="P:proteolysis"/>
    <property type="evidence" value="ECO:0007669"/>
    <property type="project" value="UniProtKB-KW"/>
</dbReference>
<dbReference type="PATRIC" id="fig|272569.17.peg.2821"/>
<dbReference type="AlphaFoldDB" id="Q5V0D0"/>
<accession>Q5V0D0</accession>
<dbReference type="EMBL" id="AY596297">
    <property type="protein sequence ID" value="AAV47023.1"/>
    <property type="molecule type" value="Genomic_DNA"/>
</dbReference>
<dbReference type="PANTHER" id="PTHR34448:SF1">
    <property type="entry name" value="BLL6088 PROTEIN"/>
    <property type="match status" value="1"/>
</dbReference>
<evidence type="ECO:0000256" key="5">
    <source>
        <dbReference type="ARBA" id="ARBA00022438"/>
    </source>
</evidence>
<dbReference type="PANTHER" id="PTHR34448">
    <property type="entry name" value="AMINOPEPTIDASE"/>
    <property type="match status" value="1"/>
</dbReference>
<gene>
    <name evidence="10" type="primary">pepB2</name>
    <name evidence="10" type="ordered locus">rrnAC2181</name>
</gene>
<dbReference type="KEGG" id="hma:rrnAC2181"/>
<sequence length="408" mass="44690">MSPVPYCTKYSSAGTQKIHGIHSHQPCQPGDHRRFVPATLGGDMDDRIREHARILVDWSARIDAGDDVVVAVEDGAHDLAVAVAEQLGDRGANLLSTYQSDELTRAYLQAHDGSFTENPDYELALYERADSVLFLKGSRNTTETADVDSDQRQAYSTARQEIREARLDTDWVSTQHPTRAMAQQAGMAYAEYKDFVYDATLRDWEALADEQARLKEILDDGSEVRIVADGTDITLFIDGRIAVNSAASVAYDSHNLPSGEVFTAPHDTAGVVTFDVPMTIQGRRVKNVELTFKDGVVVDWSAEQGEAVIDEIIGTDSGSRQLGELGIGMNRGVDRVTDNILFDEKMGGTVHLALGRAYDACLPEGESGNDSAVHEDLITTMGEGSRLEVDGETIQRDGVFRWEDGFEG</sequence>
<keyword evidence="9" id="KW-0482">Metalloprotease</keyword>
<evidence type="ECO:0000256" key="3">
    <source>
        <dbReference type="ARBA" id="ARBA00001947"/>
    </source>
</evidence>
<dbReference type="EnsemblBacteria" id="AAV47023">
    <property type="protein sequence ID" value="AAV47023"/>
    <property type="gene ID" value="rrnAC2181"/>
</dbReference>
<dbReference type="Gene3D" id="3.40.1830.10">
    <property type="entry name" value="Thermophilic metalloprotease (M29)"/>
    <property type="match status" value="1"/>
</dbReference>
<protein>
    <submittedName>
        <fullName evidence="10">Aminopeptidase</fullName>
    </submittedName>
</protein>
<dbReference type="HOGENOM" id="CLU_057697_0_0_2"/>
<proteinExistence type="inferred from homology"/>
<evidence type="ECO:0000256" key="1">
    <source>
        <dbReference type="ARBA" id="ARBA00001941"/>
    </source>
</evidence>
<comment type="cofactor">
    <cofactor evidence="3">
        <name>Zn(2+)</name>
        <dbReference type="ChEBI" id="CHEBI:29105"/>
    </cofactor>
</comment>
<name>Q5V0D0_HALMA</name>
<comment type="cofactor">
    <cofactor evidence="1">
        <name>Co(2+)</name>
        <dbReference type="ChEBI" id="CHEBI:48828"/>
    </cofactor>
</comment>
<keyword evidence="5 10" id="KW-0031">Aminopeptidase</keyword>
<comment type="similarity">
    <text evidence="4">Belongs to the peptidase M29 family.</text>
</comment>
<evidence type="ECO:0000256" key="2">
    <source>
        <dbReference type="ARBA" id="ARBA00001946"/>
    </source>
</evidence>
<evidence type="ECO:0000313" key="10">
    <source>
        <dbReference type="EMBL" id="AAV47023.1"/>
    </source>
</evidence>
<dbReference type="STRING" id="272569.rrnAC2181"/>
<dbReference type="Proteomes" id="UP000001169">
    <property type="component" value="Chromosome I"/>
</dbReference>
<dbReference type="InterPro" id="IPR035097">
    <property type="entry name" value="M29_N-terminal"/>
</dbReference>
<reference evidence="10 11" key="1">
    <citation type="journal article" date="2004" name="Genome Res.">
        <title>Genome sequence of Haloarcula marismortui: a halophilic archaeon from the Dead Sea.</title>
        <authorList>
            <person name="Baliga N.S."/>
            <person name="Bonneau R."/>
            <person name="Facciotti M.T."/>
            <person name="Pan M."/>
            <person name="Glusman G."/>
            <person name="Deutsch E.W."/>
            <person name="Shannon P."/>
            <person name="Chiu Y."/>
            <person name="Weng R.S."/>
            <person name="Gan R.R."/>
            <person name="Hung P."/>
            <person name="Date S.V."/>
            <person name="Marcotte E."/>
            <person name="Hood L."/>
            <person name="Ng W.V."/>
        </authorList>
    </citation>
    <scope>NUCLEOTIDE SEQUENCE [LARGE SCALE GENOMIC DNA]</scope>
    <source>
        <strain evidence="11">ATCC 43049 / DSM 3752 / JCM 8966 / VKM B-1809</strain>
    </source>
</reference>
<dbReference type="InterPro" id="IPR052170">
    <property type="entry name" value="M29_Exopeptidase"/>
</dbReference>
<keyword evidence="6" id="KW-0645">Protease</keyword>
<evidence type="ECO:0000313" key="11">
    <source>
        <dbReference type="Proteomes" id="UP000001169"/>
    </source>
</evidence>
<dbReference type="PaxDb" id="272569-rrnAC2181"/>
<keyword evidence="11" id="KW-1185">Reference proteome</keyword>
<dbReference type="GO" id="GO:0004177">
    <property type="term" value="F:aminopeptidase activity"/>
    <property type="evidence" value="ECO:0007669"/>
    <property type="project" value="UniProtKB-KW"/>
</dbReference>
<dbReference type="eggNOG" id="arCOG01889">
    <property type="taxonomic scope" value="Archaea"/>
</dbReference>
<dbReference type="InterPro" id="IPR000787">
    <property type="entry name" value="Peptidase_M29"/>
</dbReference>
<dbReference type="GO" id="GO:0008237">
    <property type="term" value="F:metallopeptidase activity"/>
    <property type="evidence" value="ECO:0007669"/>
    <property type="project" value="UniProtKB-KW"/>
</dbReference>
<evidence type="ECO:0000256" key="4">
    <source>
        <dbReference type="ARBA" id="ARBA00008236"/>
    </source>
</evidence>
<keyword evidence="8" id="KW-0378">Hydrolase</keyword>
<organism evidence="10 11">
    <name type="scientific">Haloarcula marismortui (strain ATCC 43049 / DSM 3752 / JCM 8966 / VKM B-1809)</name>
    <name type="common">Halobacterium marismortui</name>
    <dbReference type="NCBI Taxonomy" id="272569"/>
    <lineage>
        <taxon>Archaea</taxon>
        <taxon>Methanobacteriati</taxon>
        <taxon>Methanobacteriota</taxon>
        <taxon>Stenosarchaea group</taxon>
        <taxon>Halobacteria</taxon>
        <taxon>Halobacteriales</taxon>
        <taxon>Haloarculaceae</taxon>
        <taxon>Haloarcula</taxon>
    </lineage>
</organism>
<evidence type="ECO:0000256" key="8">
    <source>
        <dbReference type="ARBA" id="ARBA00022801"/>
    </source>
</evidence>
<dbReference type="GO" id="GO:0046872">
    <property type="term" value="F:metal ion binding"/>
    <property type="evidence" value="ECO:0007669"/>
    <property type="project" value="UniProtKB-KW"/>
</dbReference>